<sequence length="147" mass="16396">MPAALIGNAFARIYSDLFFRATGKYAVWNPETSMKVGDHGRITRADSRFCVETAYCVHPPFVQYNAGAAFKCTFGRGVVLVMKNTAITAIKHAGALRHLLADPSMRGMVVVSKVHLLHQGPHHAPGRIYFCRLGRDQKFQTPAYLRY</sequence>
<dbReference type="OrthoDB" id="3343770at2759"/>
<accession>A0A8H7D6G3</accession>
<comment type="caution">
    <text evidence="1">The sequence shown here is derived from an EMBL/GenBank/DDBJ whole genome shotgun (WGS) entry which is preliminary data.</text>
</comment>
<protein>
    <submittedName>
        <fullName evidence="1">Uncharacterized protein</fullName>
    </submittedName>
</protein>
<reference evidence="1" key="1">
    <citation type="submission" date="2020-05" db="EMBL/GenBank/DDBJ databases">
        <title>Mycena genomes resolve the evolution of fungal bioluminescence.</title>
        <authorList>
            <person name="Tsai I.J."/>
        </authorList>
    </citation>
    <scope>NUCLEOTIDE SEQUENCE</scope>
    <source>
        <strain evidence="1">160909Yilan</strain>
    </source>
</reference>
<dbReference type="EMBL" id="JACAZH010000008">
    <property type="protein sequence ID" value="KAF7361122.1"/>
    <property type="molecule type" value="Genomic_DNA"/>
</dbReference>
<evidence type="ECO:0000313" key="1">
    <source>
        <dbReference type="EMBL" id="KAF7361122.1"/>
    </source>
</evidence>
<gene>
    <name evidence="1" type="ORF">MSAN_01144000</name>
</gene>
<name>A0A8H7D6G3_9AGAR</name>
<keyword evidence="2" id="KW-1185">Reference proteome</keyword>
<organism evidence="1 2">
    <name type="scientific">Mycena sanguinolenta</name>
    <dbReference type="NCBI Taxonomy" id="230812"/>
    <lineage>
        <taxon>Eukaryota</taxon>
        <taxon>Fungi</taxon>
        <taxon>Dikarya</taxon>
        <taxon>Basidiomycota</taxon>
        <taxon>Agaricomycotina</taxon>
        <taxon>Agaricomycetes</taxon>
        <taxon>Agaricomycetidae</taxon>
        <taxon>Agaricales</taxon>
        <taxon>Marasmiineae</taxon>
        <taxon>Mycenaceae</taxon>
        <taxon>Mycena</taxon>
    </lineage>
</organism>
<dbReference type="AlphaFoldDB" id="A0A8H7D6G3"/>
<evidence type="ECO:0000313" key="2">
    <source>
        <dbReference type="Proteomes" id="UP000623467"/>
    </source>
</evidence>
<proteinExistence type="predicted"/>
<dbReference type="Proteomes" id="UP000623467">
    <property type="component" value="Unassembled WGS sequence"/>
</dbReference>